<sequence length="521" mass="55735">MSDFPWLTLLWAVPVLGAVLILTLPPRLRPHVKWLALAASLVVLAIAIGLAIGFDPGGDQYQFVESRSWIPAFGTEYALGVDGIALALVVLTAVLLPLLLIAGWNDADEDRRRATHRYVALMLLVEAMVMISFTALDILLFYIFFEAMLIPMYFLIAGFGGPAEAGLRSRAAVKFLLYNLAGGLIMLAAVIGLYVATTDTGSGTFDFREIVAAISSGSLDIDPTVAKALFLGFMFAFAVKAPLWPLHTWLPDAAVQATPASAVLMMAVVDKVGTFAMLRYCVQLFPDATRYFTPLIITLAVIGIVYGAILAIGQTDMMRLIAYTSISHFGFIILGIFALTSQGQAGSTLYMVNHGIATAALMLIAGFLITRRGTRNIADYGGVQKVAPIMAGTFLVAGLATLSLPGLGPFVSEFLVLIGTFTRYPVAAVCATIALVLAAIYVLWMYQRIMTGPVTAGNEKIPDLKRRELAVVTPLIALLLVLGIYPKPVMDVIDPAVGHTLTVIDQRDPAPAVAEPDGGGR</sequence>
<keyword evidence="5 7" id="KW-0472">Membrane</keyword>
<proteinExistence type="inferred from homology"/>
<dbReference type="InterPro" id="IPR001750">
    <property type="entry name" value="ND/Mrp_TM"/>
</dbReference>
<dbReference type="Proteomes" id="UP000247591">
    <property type="component" value="Unassembled WGS sequence"/>
</dbReference>
<dbReference type="GO" id="GO:0042773">
    <property type="term" value="P:ATP synthesis coupled electron transport"/>
    <property type="evidence" value="ECO:0007669"/>
    <property type="project" value="InterPro"/>
</dbReference>
<dbReference type="EMBL" id="QJSP01000008">
    <property type="protein sequence ID" value="PYE16528.1"/>
    <property type="molecule type" value="Genomic_DNA"/>
</dbReference>
<comment type="caution">
    <text evidence="9">The sequence shown here is derived from an EMBL/GenBank/DDBJ whole genome shotgun (WGS) entry which is preliminary data.</text>
</comment>
<keyword evidence="3 6" id="KW-0812">Transmembrane</keyword>
<evidence type="ECO:0000256" key="3">
    <source>
        <dbReference type="ARBA" id="ARBA00022692"/>
    </source>
</evidence>
<evidence type="ECO:0000256" key="2">
    <source>
        <dbReference type="ARBA" id="ARBA00009025"/>
    </source>
</evidence>
<feature type="transmembrane region" description="Helical" evidence="7">
    <location>
        <begin position="116"/>
        <end position="133"/>
    </location>
</feature>
<feature type="transmembrane region" description="Helical" evidence="7">
    <location>
        <begin position="6"/>
        <end position="22"/>
    </location>
</feature>
<feature type="transmembrane region" description="Helical" evidence="7">
    <location>
        <begin position="351"/>
        <end position="370"/>
    </location>
</feature>
<name>A0A318RHH4_WILLI</name>
<feature type="transmembrane region" description="Helical" evidence="7">
    <location>
        <begin position="228"/>
        <end position="250"/>
    </location>
</feature>
<evidence type="ECO:0000256" key="7">
    <source>
        <dbReference type="SAM" id="Phobius"/>
    </source>
</evidence>
<comment type="similarity">
    <text evidence="2">Belongs to the complex I subunit 4 family.</text>
</comment>
<keyword evidence="4 7" id="KW-1133">Transmembrane helix</keyword>
<feature type="transmembrane region" description="Helical" evidence="7">
    <location>
        <begin position="291"/>
        <end position="313"/>
    </location>
</feature>
<dbReference type="GO" id="GO:0048039">
    <property type="term" value="F:ubiquinone binding"/>
    <property type="evidence" value="ECO:0007669"/>
    <property type="project" value="TreeGrafter"/>
</dbReference>
<comment type="subcellular location">
    <subcellularLocation>
        <location evidence="1">Endomembrane system</location>
        <topology evidence="1">Multi-pass membrane protein</topology>
    </subcellularLocation>
    <subcellularLocation>
        <location evidence="6">Membrane</location>
        <topology evidence="6">Multi-pass membrane protein</topology>
    </subcellularLocation>
</comment>
<dbReference type="PANTHER" id="PTHR43507:SF1">
    <property type="entry name" value="NADH-UBIQUINONE OXIDOREDUCTASE CHAIN 4"/>
    <property type="match status" value="1"/>
</dbReference>
<dbReference type="AlphaFoldDB" id="A0A318RHH4"/>
<protein>
    <submittedName>
        <fullName evidence="9">NADH dehydrogenase subunit M</fullName>
    </submittedName>
</protein>
<evidence type="ECO:0000259" key="8">
    <source>
        <dbReference type="Pfam" id="PF00361"/>
    </source>
</evidence>
<dbReference type="NCBIfam" id="NF004500">
    <property type="entry name" value="PRK05846.1-4"/>
    <property type="match status" value="1"/>
</dbReference>
<dbReference type="RefSeq" id="WP_211325063.1">
    <property type="nucleotide sequence ID" value="NZ_QJSP01000008.1"/>
</dbReference>
<gene>
    <name evidence="9" type="ORF">DFR67_108281</name>
</gene>
<accession>A0A318RHH4</accession>
<evidence type="ECO:0000256" key="4">
    <source>
        <dbReference type="ARBA" id="ARBA00022989"/>
    </source>
</evidence>
<evidence type="ECO:0000256" key="6">
    <source>
        <dbReference type="RuleBase" id="RU000320"/>
    </source>
</evidence>
<dbReference type="InterPro" id="IPR010227">
    <property type="entry name" value="NADH_Q_OxRdtase_chainM/4"/>
</dbReference>
<dbReference type="GO" id="GO:0008137">
    <property type="term" value="F:NADH dehydrogenase (ubiquinone) activity"/>
    <property type="evidence" value="ECO:0007669"/>
    <property type="project" value="InterPro"/>
</dbReference>
<feature type="transmembrane region" description="Helical" evidence="7">
    <location>
        <begin position="262"/>
        <end position="285"/>
    </location>
</feature>
<keyword evidence="10" id="KW-1185">Reference proteome</keyword>
<feature type="transmembrane region" description="Helical" evidence="7">
    <location>
        <begin position="139"/>
        <end position="163"/>
    </location>
</feature>
<feature type="transmembrane region" description="Helical" evidence="7">
    <location>
        <begin position="424"/>
        <end position="446"/>
    </location>
</feature>
<organism evidence="9 10">
    <name type="scientific">Williamsia limnetica</name>
    <dbReference type="NCBI Taxonomy" id="882452"/>
    <lineage>
        <taxon>Bacteria</taxon>
        <taxon>Bacillati</taxon>
        <taxon>Actinomycetota</taxon>
        <taxon>Actinomycetes</taxon>
        <taxon>Mycobacteriales</taxon>
        <taxon>Nocardiaceae</taxon>
        <taxon>Williamsia</taxon>
    </lineage>
</organism>
<feature type="transmembrane region" description="Helical" evidence="7">
    <location>
        <begin position="175"/>
        <end position="196"/>
    </location>
</feature>
<feature type="transmembrane region" description="Helical" evidence="7">
    <location>
        <begin position="84"/>
        <end position="104"/>
    </location>
</feature>
<dbReference type="PANTHER" id="PTHR43507">
    <property type="entry name" value="NADH-UBIQUINONE OXIDOREDUCTASE CHAIN 4"/>
    <property type="match status" value="1"/>
</dbReference>
<dbReference type="GO" id="GO:0015990">
    <property type="term" value="P:electron transport coupled proton transport"/>
    <property type="evidence" value="ECO:0007669"/>
    <property type="project" value="TreeGrafter"/>
</dbReference>
<dbReference type="NCBIfam" id="TIGR01972">
    <property type="entry name" value="NDH_I_M"/>
    <property type="match status" value="1"/>
</dbReference>
<evidence type="ECO:0000256" key="5">
    <source>
        <dbReference type="ARBA" id="ARBA00023136"/>
    </source>
</evidence>
<feature type="transmembrane region" description="Helical" evidence="7">
    <location>
        <begin position="34"/>
        <end position="54"/>
    </location>
</feature>
<evidence type="ECO:0000256" key="1">
    <source>
        <dbReference type="ARBA" id="ARBA00004127"/>
    </source>
</evidence>
<feature type="transmembrane region" description="Helical" evidence="7">
    <location>
        <begin position="382"/>
        <end position="404"/>
    </location>
</feature>
<feature type="transmembrane region" description="Helical" evidence="7">
    <location>
        <begin position="320"/>
        <end position="339"/>
    </location>
</feature>
<dbReference type="InterPro" id="IPR003918">
    <property type="entry name" value="NADH_UbQ_OxRdtase"/>
</dbReference>
<dbReference type="PRINTS" id="PR01437">
    <property type="entry name" value="NUOXDRDTASE4"/>
</dbReference>
<dbReference type="GO" id="GO:0003954">
    <property type="term" value="F:NADH dehydrogenase activity"/>
    <property type="evidence" value="ECO:0007669"/>
    <property type="project" value="TreeGrafter"/>
</dbReference>
<feature type="domain" description="NADH:quinone oxidoreductase/Mrp antiporter transmembrane" evidence="8">
    <location>
        <begin position="135"/>
        <end position="435"/>
    </location>
</feature>
<dbReference type="GO" id="GO:0016020">
    <property type="term" value="C:membrane"/>
    <property type="evidence" value="ECO:0007669"/>
    <property type="project" value="UniProtKB-SubCell"/>
</dbReference>
<dbReference type="GO" id="GO:0012505">
    <property type="term" value="C:endomembrane system"/>
    <property type="evidence" value="ECO:0007669"/>
    <property type="project" value="UniProtKB-SubCell"/>
</dbReference>
<evidence type="ECO:0000313" key="10">
    <source>
        <dbReference type="Proteomes" id="UP000247591"/>
    </source>
</evidence>
<dbReference type="Pfam" id="PF00361">
    <property type="entry name" value="Proton_antipo_M"/>
    <property type="match status" value="1"/>
</dbReference>
<evidence type="ECO:0000313" key="9">
    <source>
        <dbReference type="EMBL" id="PYE16528.1"/>
    </source>
</evidence>
<feature type="transmembrane region" description="Helical" evidence="7">
    <location>
        <begin position="467"/>
        <end position="485"/>
    </location>
</feature>
<reference evidence="9 10" key="1">
    <citation type="submission" date="2018-06" db="EMBL/GenBank/DDBJ databases">
        <title>Genomic Encyclopedia of Type Strains, Phase IV (KMG-IV): sequencing the most valuable type-strain genomes for metagenomic binning, comparative biology and taxonomic classification.</title>
        <authorList>
            <person name="Goeker M."/>
        </authorList>
    </citation>
    <scope>NUCLEOTIDE SEQUENCE [LARGE SCALE GENOMIC DNA]</scope>
    <source>
        <strain evidence="9 10">DSM 45521</strain>
    </source>
</reference>